<proteinExistence type="predicted"/>
<reference evidence="2" key="1">
    <citation type="submission" date="2023-06" db="EMBL/GenBank/DDBJ databases">
        <title>Genome-scale phylogeny and comparative genomics of the fungal order Sordariales.</title>
        <authorList>
            <consortium name="Lawrence Berkeley National Laboratory"/>
            <person name="Hensen N."/>
            <person name="Bonometti L."/>
            <person name="Westerberg I."/>
            <person name="Brannstrom I.O."/>
            <person name="Guillou S."/>
            <person name="Cros-Aarteil S."/>
            <person name="Calhoun S."/>
            <person name="Haridas S."/>
            <person name="Kuo A."/>
            <person name="Mondo S."/>
            <person name="Pangilinan J."/>
            <person name="Riley R."/>
            <person name="LaButti K."/>
            <person name="Andreopoulos B."/>
            <person name="Lipzen A."/>
            <person name="Chen C."/>
            <person name="Yanf M."/>
            <person name="Daum C."/>
            <person name="Ng V."/>
            <person name="Clum A."/>
            <person name="Steindorff A."/>
            <person name="Ohm R."/>
            <person name="Martin F."/>
            <person name="Silar P."/>
            <person name="Natvig D."/>
            <person name="Lalanne C."/>
            <person name="Gautier V."/>
            <person name="Ament-velasquez S.L."/>
            <person name="Kruys A."/>
            <person name="Hutchinson M.I."/>
            <person name="Powell A.J."/>
            <person name="Barry K."/>
            <person name="Miller A.N."/>
            <person name="Grigoriev I.V."/>
            <person name="Debuchy R."/>
            <person name="Gladieux P."/>
            <person name="Thoren M.H."/>
            <person name="Johannesson H."/>
        </authorList>
    </citation>
    <scope>NUCLEOTIDE SEQUENCE</scope>
    <source>
        <strain evidence="2">SMH3187-1</strain>
    </source>
</reference>
<organism evidence="2 3">
    <name type="scientific">Schizothecium vesticola</name>
    <dbReference type="NCBI Taxonomy" id="314040"/>
    <lineage>
        <taxon>Eukaryota</taxon>
        <taxon>Fungi</taxon>
        <taxon>Dikarya</taxon>
        <taxon>Ascomycota</taxon>
        <taxon>Pezizomycotina</taxon>
        <taxon>Sordariomycetes</taxon>
        <taxon>Sordariomycetidae</taxon>
        <taxon>Sordariales</taxon>
        <taxon>Schizotheciaceae</taxon>
        <taxon>Schizothecium</taxon>
    </lineage>
</organism>
<protein>
    <submittedName>
        <fullName evidence="2">Uncharacterized protein</fullName>
    </submittedName>
</protein>
<feature type="region of interest" description="Disordered" evidence="1">
    <location>
        <begin position="230"/>
        <end position="256"/>
    </location>
</feature>
<dbReference type="AlphaFoldDB" id="A0AA40F8W1"/>
<name>A0AA40F8W1_9PEZI</name>
<feature type="region of interest" description="Disordered" evidence="1">
    <location>
        <begin position="106"/>
        <end position="128"/>
    </location>
</feature>
<evidence type="ECO:0000313" key="2">
    <source>
        <dbReference type="EMBL" id="KAK0753236.1"/>
    </source>
</evidence>
<evidence type="ECO:0000313" key="3">
    <source>
        <dbReference type="Proteomes" id="UP001172155"/>
    </source>
</evidence>
<dbReference type="EMBL" id="JAUKUD010000001">
    <property type="protein sequence ID" value="KAK0753236.1"/>
    <property type="molecule type" value="Genomic_DNA"/>
</dbReference>
<evidence type="ECO:0000256" key="1">
    <source>
        <dbReference type="SAM" id="MobiDB-lite"/>
    </source>
</evidence>
<gene>
    <name evidence="2" type="ORF">B0T18DRAFT_9752</name>
</gene>
<accession>A0AA40F8W1</accession>
<dbReference type="Proteomes" id="UP001172155">
    <property type="component" value="Unassembled WGS sequence"/>
</dbReference>
<feature type="compositionally biased region" description="Polar residues" evidence="1">
    <location>
        <begin position="148"/>
        <end position="160"/>
    </location>
</feature>
<feature type="region of interest" description="Disordered" evidence="1">
    <location>
        <begin position="148"/>
        <end position="195"/>
    </location>
</feature>
<sequence length="256" mass="27742">MLAYKWLWRAVGAVGPRLDVGCSGWRAVRRESGGVEGSWRRIGRVNSDGGVGTLAQGWQATRVGEGQAFRCALWANAAGLGRWELRAASRARRLAWKRERERKNQSRCLPTDGFSPVPALAQPKSWPGRWPIRGGLDLEQDGVDGKVTHTQHSHATNTDLSVRRPHDAVVGGGTGNLEQGKDRDASSHRGSESVKKYLPTVQTRGTYSVSAHCPGTQSEIIGKWTWTFNSQQPASHGPPQECLAPPAAHSLGASQG</sequence>
<comment type="caution">
    <text evidence="2">The sequence shown here is derived from an EMBL/GenBank/DDBJ whole genome shotgun (WGS) entry which is preliminary data.</text>
</comment>
<feature type="compositionally biased region" description="Basic and acidic residues" evidence="1">
    <location>
        <begin position="179"/>
        <end position="195"/>
    </location>
</feature>
<keyword evidence="3" id="KW-1185">Reference proteome</keyword>